<comment type="caution">
    <text evidence="1">The sequence shown here is derived from an EMBL/GenBank/DDBJ whole genome shotgun (WGS) entry which is preliminary data.</text>
</comment>
<proteinExistence type="predicted"/>
<reference evidence="1" key="2">
    <citation type="journal article" date="2021" name="PeerJ">
        <title>Extensive microbial diversity within the chicken gut microbiome revealed by metagenomics and culture.</title>
        <authorList>
            <person name="Gilroy R."/>
            <person name="Ravi A."/>
            <person name="Getino M."/>
            <person name="Pursley I."/>
            <person name="Horton D.L."/>
            <person name="Alikhan N.F."/>
            <person name="Baker D."/>
            <person name="Gharbi K."/>
            <person name="Hall N."/>
            <person name="Watson M."/>
            <person name="Adriaenssens E.M."/>
            <person name="Foster-Nyarko E."/>
            <person name="Jarju S."/>
            <person name="Secka A."/>
            <person name="Antonio M."/>
            <person name="Oren A."/>
            <person name="Chaudhuri R.R."/>
            <person name="La Ragione R."/>
            <person name="Hildebrand F."/>
            <person name="Pallen M.J."/>
        </authorList>
    </citation>
    <scope>NUCLEOTIDE SEQUENCE</scope>
    <source>
        <strain evidence="1">CHK176-6737</strain>
    </source>
</reference>
<dbReference type="EMBL" id="DVNM01000012">
    <property type="protein sequence ID" value="HIU68747.1"/>
    <property type="molecule type" value="Genomic_DNA"/>
</dbReference>
<evidence type="ECO:0000313" key="1">
    <source>
        <dbReference type="EMBL" id="HIU68747.1"/>
    </source>
</evidence>
<accession>A0A9D1SMT5</accession>
<reference evidence="1" key="1">
    <citation type="submission" date="2020-10" db="EMBL/GenBank/DDBJ databases">
        <authorList>
            <person name="Gilroy R."/>
        </authorList>
    </citation>
    <scope>NUCLEOTIDE SEQUENCE</scope>
    <source>
        <strain evidence="1">CHK176-6737</strain>
    </source>
</reference>
<name>A0A9D1SMT5_9FIRM</name>
<gene>
    <name evidence="1" type="ORF">IAD23_02165</name>
</gene>
<evidence type="ECO:0000313" key="2">
    <source>
        <dbReference type="Proteomes" id="UP000824125"/>
    </source>
</evidence>
<dbReference type="InterPro" id="IPR029052">
    <property type="entry name" value="Metallo-depent_PP-like"/>
</dbReference>
<evidence type="ECO:0008006" key="3">
    <source>
        <dbReference type="Google" id="ProtNLM"/>
    </source>
</evidence>
<dbReference type="SUPFAM" id="SSF56300">
    <property type="entry name" value="Metallo-dependent phosphatases"/>
    <property type="match status" value="1"/>
</dbReference>
<dbReference type="Proteomes" id="UP000824125">
    <property type="component" value="Unassembled WGS sequence"/>
</dbReference>
<protein>
    <recommendedName>
        <fullName evidence="3">Calcineurin-like phosphoesterase domain-containing protein</fullName>
    </recommendedName>
</protein>
<organism evidence="1 2">
    <name type="scientific">Candidatus Scybalenecus merdavium</name>
    <dbReference type="NCBI Taxonomy" id="2840939"/>
    <lineage>
        <taxon>Bacteria</taxon>
        <taxon>Bacillati</taxon>
        <taxon>Bacillota</taxon>
        <taxon>Clostridia</taxon>
        <taxon>Eubacteriales</taxon>
        <taxon>Oscillospiraceae</taxon>
        <taxon>Oscillospiraceae incertae sedis</taxon>
        <taxon>Candidatus Scybalenecus</taxon>
    </lineage>
</organism>
<dbReference type="AlphaFoldDB" id="A0A9D1SMT5"/>
<sequence>MVYITGDIHGDISFFKNPVLRRLTEKDTLLVCGDFGFIWNPDDEQEKKNLEKLKKLKYTICFADGAHENFDILDSYKPYRYKGGDTHKIADNIYHLMRGEIFEFDGKTFFVMGGGESDDIDMRLEGRSWWKHETPTGEELLNGGRNLRDAEYKVNYVITYEAPAIAKDFLRNHTNGPVHINMLNNYLQELMKDVDYVHWYFGSLHIDVPISRKMTAVFQNIIPLR</sequence>